<accession>A0A1F5LW28</accession>
<dbReference type="InterPro" id="IPR051486">
    <property type="entry name" value="Hcy_S-methyltransferase"/>
</dbReference>
<dbReference type="STRING" id="1835702.A0A1F5LW28"/>
<keyword evidence="8" id="KW-1185">Reference proteome</keyword>
<organism evidence="7 8">
    <name type="scientific">Penicillium arizonense</name>
    <dbReference type="NCBI Taxonomy" id="1835702"/>
    <lineage>
        <taxon>Eukaryota</taxon>
        <taxon>Fungi</taxon>
        <taxon>Dikarya</taxon>
        <taxon>Ascomycota</taxon>
        <taxon>Pezizomycotina</taxon>
        <taxon>Eurotiomycetes</taxon>
        <taxon>Eurotiomycetidae</taxon>
        <taxon>Eurotiales</taxon>
        <taxon>Aspergillaceae</taxon>
        <taxon>Penicillium</taxon>
    </lineage>
</organism>
<evidence type="ECO:0000256" key="2">
    <source>
        <dbReference type="ARBA" id="ARBA00022679"/>
    </source>
</evidence>
<dbReference type="GeneID" id="34572399"/>
<keyword evidence="4 5" id="KW-0862">Zinc</keyword>
<feature type="domain" description="Hcy-binding" evidence="6">
    <location>
        <begin position="1"/>
        <end position="343"/>
    </location>
</feature>
<evidence type="ECO:0000313" key="8">
    <source>
        <dbReference type="Proteomes" id="UP000177622"/>
    </source>
</evidence>
<keyword evidence="3 5" id="KW-0479">Metal-binding</keyword>
<evidence type="ECO:0000313" key="7">
    <source>
        <dbReference type="EMBL" id="OGE57367.1"/>
    </source>
</evidence>
<feature type="binding site" evidence="5">
    <location>
        <position position="236"/>
    </location>
    <ligand>
        <name>Zn(2+)</name>
        <dbReference type="ChEBI" id="CHEBI:29105"/>
    </ligand>
</feature>
<reference evidence="7 8" key="1">
    <citation type="journal article" date="2016" name="Sci. Rep.">
        <title>Penicillium arizonense, a new, genome sequenced fungal species, reveals a high chemical diversity in secreted metabolites.</title>
        <authorList>
            <person name="Grijseels S."/>
            <person name="Nielsen J.C."/>
            <person name="Randelovic M."/>
            <person name="Nielsen J."/>
            <person name="Nielsen K.F."/>
            <person name="Workman M."/>
            <person name="Frisvad J.C."/>
        </authorList>
    </citation>
    <scope>NUCLEOTIDE SEQUENCE [LARGE SCALE GENOMIC DNA]</scope>
    <source>
        <strain evidence="7 8">CBS 141311</strain>
    </source>
</reference>
<dbReference type="Proteomes" id="UP000177622">
    <property type="component" value="Unassembled WGS sequence"/>
</dbReference>
<keyword evidence="2 5" id="KW-0808">Transferase</keyword>
<gene>
    <name evidence="7" type="ORF">PENARI_c002G07685</name>
</gene>
<evidence type="ECO:0000256" key="5">
    <source>
        <dbReference type="PROSITE-ProRule" id="PRU00333"/>
    </source>
</evidence>
<evidence type="ECO:0000259" key="6">
    <source>
        <dbReference type="PROSITE" id="PS50970"/>
    </source>
</evidence>
<dbReference type="InterPro" id="IPR036589">
    <property type="entry name" value="HCY_dom_sf"/>
</dbReference>
<dbReference type="PANTHER" id="PTHR46015">
    <property type="entry name" value="ZGC:172121"/>
    <property type="match status" value="1"/>
</dbReference>
<dbReference type="GO" id="GO:0046872">
    <property type="term" value="F:metal ion binding"/>
    <property type="evidence" value="ECO:0007669"/>
    <property type="project" value="UniProtKB-KW"/>
</dbReference>
<dbReference type="GO" id="GO:0008898">
    <property type="term" value="F:S-adenosylmethionine-homocysteine S-methyltransferase activity"/>
    <property type="evidence" value="ECO:0007669"/>
    <property type="project" value="TreeGrafter"/>
</dbReference>
<feature type="binding site" evidence="5">
    <location>
        <position position="328"/>
    </location>
    <ligand>
        <name>Zn(2+)</name>
        <dbReference type="ChEBI" id="CHEBI:29105"/>
    </ligand>
</feature>
<comment type="cofactor">
    <cofactor evidence="5">
        <name>Zn(2+)</name>
        <dbReference type="ChEBI" id="CHEBI:29105"/>
    </cofactor>
</comment>
<dbReference type="Gene3D" id="3.20.20.330">
    <property type="entry name" value="Homocysteine-binding-like domain"/>
    <property type="match status" value="1"/>
</dbReference>
<dbReference type="PANTHER" id="PTHR46015:SF1">
    <property type="entry name" value="HOMOCYSTEINE S-METHYLTRANSFERASE-LIKE ISOFORM 1"/>
    <property type="match status" value="1"/>
</dbReference>
<evidence type="ECO:0000256" key="3">
    <source>
        <dbReference type="ARBA" id="ARBA00022723"/>
    </source>
</evidence>
<dbReference type="AlphaFoldDB" id="A0A1F5LW28"/>
<keyword evidence="1 5" id="KW-0489">Methyltransferase</keyword>
<protein>
    <recommendedName>
        <fullName evidence="6">Hcy-binding domain-containing protein</fullName>
    </recommendedName>
</protein>
<name>A0A1F5LW28_PENAI</name>
<evidence type="ECO:0000256" key="4">
    <source>
        <dbReference type="ARBA" id="ARBA00022833"/>
    </source>
</evidence>
<dbReference type="GO" id="GO:0033528">
    <property type="term" value="P:S-methylmethionine cycle"/>
    <property type="evidence" value="ECO:0007669"/>
    <property type="project" value="TreeGrafter"/>
</dbReference>
<dbReference type="EMBL" id="LXJU01000002">
    <property type="protein sequence ID" value="OGE57367.1"/>
    <property type="molecule type" value="Genomic_DNA"/>
</dbReference>
<dbReference type="OrthoDB" id="261426at2759"/>
<dbReference type="GO" id="GO:0032259">
    <property type="term" value="P:methylation"/>
    <property type="evidence" value="ECO:0007669"/>
    <property type="project" value="UniProtKB-KW"/>
</dbReference>
<dbReference type="GO" id="GO:0009086">
    <property type="term" value="P:methionine biosynthetic process"/>
    <property type="evidence" value="ECO:0007669"/>
    <property type="project" value="TreeGrafter"/>
</dbReference>
<comment type="caution">
    <text evidence="7">The sequence shown here is derived from an EMBL/GenBank/DDBJ whole genome shotgun (WGS) entry which is preliminary data.</text>
</comment>
<dbReference type="SUPFAM" id="SSF82282">
    <property type="entry name" value="Homocysteine S-methyltransferase"/>
    <property type="match status" value="1"/>
</dbReference>
<feature type="binding site" evidence="5">
    <location>
        <position position="329"/>
    </location>
    <ligand>
        <name>Zn(2+)</name>
        <dbReference type="ChEBI" id="CHEBI:29105"/>
    </ligand>
</feature>
<evidence type="ECO:0000256" key="1">
    <source>
        <dbReference type="ARBA" id="ARBA00022603"/>
    </source>
</evidence>
<dbReference type="FunFam" id="3.20.20.330:FF:000007">
    <property type="entry name" value="Homocysteine S-methyltransferase (Eurofung)"/>
    <property type="match status" value="1"/>
</dbReference>
<sequence length="346" mass="37216">MATIKILDGGLGTSLGDQYNIKFDSATTPLWASDLLVTDPTTLEACQRDFGNAGVDILLTATYQVSASGFALTKTPTHPDGIPASAVGPYLTRSVDIAEAAKVRDAAAVALSLGPYGACMIPGQEYSGAYDAEHDSEEALYRWHLERLRMFVEADGGRLVGRLQYVAFETLPRLDEVRAVRSAIRDSGITAPYWIACVFPGDEGLLPDGSSIEGVVRAAVEPLEGGSVPWGIGMNCTKIHKLPGLVERFGAAVDGAVKDGIVGTAPCLVLYPDGTNGEVYNTTTQVWEKPDGLGDNVRVSEPWEKRLAQVVNDAYDRGHFKEFLVGGCCKASHHDIRKLKEQFQIN</sequence>
<dbReference type="Pfam" id="PF02574">
    <property type="entry name" value="S-methyl_trans"/>
    <property type="match status" value="1"/>
</dbReference>
<dbReference type="InterPro" id="IPR003726">
    <property type="entry name" value="HCY_dom"/>
</dbReference>
<dbReference type="PROSITE" id="PS50970">
    <property type="entry name" value="HCY"/>
    <property type="match status" value="1"/>
</dbReference>
<proteinExistence type="predicted"/>
<dbReference type="RefSeq" id="XP_022492792.1">
    <property type="nucleotide sequence ID" value="XM_022627665.1"/>
</dbReference>